<organism evidence="1 2">
    <name type="scientific">Cohnella kolymensis</name>
    <dbReference type="NCBI Taxonomy" id="1590652"/>
    <lineage>
        <taxon>Bacteria</taxon>
        <taxon>Bacillati</taxon>
        <taxon>Bacillota</taxon>
        <taxon>Bacilli</taxon>
        <taxon>Bacillales</taxon>
        <taxon>Paenibacillaceae</taxon>
        <taxon>Cohnella</taxon>
    </lineage>
</organism>
<comment type="caution">
    <text evidence="1">The sequence shown here is derived from an EMBL/GenBank/DDBJ whole genome shotgun (WGS) entry which is preliminary data.</text>
</comment>
<evidence type="ECO:0000313" key="2">
    <source>
        <dbReference type="Proteomes" id="UP000054526"/>
    </source>
</evidence>
<proteinExistence type="predicted"/>
<evidence type="ECO:0008006" key="3">
    <source>
        <dbReference type="Google" id="ProtNLM"/>
    </source>
</evidence>
<name>A0ABR5A212_9BACL</name>
<dbReference type="RefSeq" id="WP_041064943.1">
    <property type="nucleotide sequence ID" value="NZ_JXAL01000024.1"/>
</dbReference>
<evidence type="ECO:0000313" key="1">
    <source>
        <dbReference type="EMBL" id="KIL35030.1"/>
    </source>
</evidence>
<protein>
    <recommendedName>
        <fullName evidence="3">Copper amine oxidase-like N-terminal domain-containing protein</fullName>
    </recommendedName>
</protein>
<keyword evidence="2" id="KW-1185">Reference proteome</keyword>
<sequence>MKDKVKGIVLGLAVGSLVFGSVGFAAGSQISVKVQKAAVYFDGVKKSLPSGQETFIYKGQVYAPASFVAG</sequence>
<dbReference type="Proteomes" id="UP000054526">
    <property type="component" value="Unassembled WGS sequence"/>
</dbReference>
<accession>A0ABR5A212</accession>
<dbReference type="EMBL" id="JXAL01000024">
    <property type="protein sequence ID" value="KIL35030.1"/>
    <property type="molecule type" value="Genomic_DNA"/>
</dbReference>
<reference evidence="1 2" key="1">
    <citation type="submission" date="2014-12" db="EMBL/GenBank/DDBJ databases">
        <title>Draft genome sequence of Cohnella kolymensis strain B-2846.</title>
        <authorList>
            <person name="Karlyshev A.V."/>
            <person name="Kudryashova E.B."/>
        </authorList>
    </citation>
    <scope>NUCLEOTIDE SEQUENCE [LARGE SCALE GENOMIC DNA]</scope>
    <source>
        <strain evidence="1 2">VKM B-2846</strain>
    </source>
</reference>
<gene>
    <name evidence="1" type="ORF">SD71_15270</name>
</gene>